<sequence length="132" mass="15187">TKARDVSVTIKPDRLAVKLGWYGRVVDGPLFRRCKASESLWIFEGVEVYVMMPKDDGHYWKGVFEGGEEKSYMEVLQDLVSADEPVVPYDDLDDRAKELIEDIQERQQMVHEGLIDLEGFDDFRVVIGENSM</sequence>
<dbReference type="Gene3D" id="2.60.40.790">
    <property type="match status" value="1"/>
</dbReference>
<proteinExistence type="predicted"/>
<dbReference type="OrthoDB" id="515366at2759"/>
<gene>
    <name evidence="4" type="ORF">OSTQU699_LOCUS2708</name>
</gene>
<feature type="non-terminal residue" evidence="4">
    <location>
        <position position="1"/>
    </location>
</feature>
<dbReference type="AlphaFoldDB" id="A0A8S1ISY1"/>
<evidence type="ECO:0000256" key="1">
    <source>
        <dbReference type="ARBA" id="ARBA00004496"/>
    </source>
</evidence>
<dbReference type="GO" id="GO:0005737">
    <property type="term" value="C:cytoplasm"/>
    <property type="evidence" value="ECO:0007669"/>
    <property type="project" value="UniProtKB-SubCell"/>
</dbReference>
<evidence type="ECO:0000313" key="5">
    <source>
        <dbReference type="Proteomes" id="UP000708148"/>
    </source>
</evidence>
<evidence type="ECO:0000259" key="3">
    <source>
        <dbReference type="PROSITE" id="PS51203"/>
    </source>
</evidence>
<dbReference type="PROSITE" id="PS51203">
    <property type="entry name" value="CS"/>
    <property type="match status" value="1"/>
</dbReference>
<dbReference type="EMBL" id="CAJHUC010000645">
    <property type="protein sequence ID" value="CAD7697348.1"/>
    <property type="molecule type" value="Genomic_DNA"/>
</dbReference>
<reference evidence="4" key="1">
    <citation type="submission" date="2020-12" db="EMBL/GenBank/DDBJ databases">
        <authorList>
            <person name="Iha C."/>
        </authorList>
    </citation>
    <scope>NUCLEOTIDE SEQUENCE</scope>
</reference>
<dbReference type="GO" id="GO:0006457">
    <property type="term" value="P:protein folding"/>
    <property type="evidence" value="ECO:0007669"/>
    <property type="project" value="TreeGrafter"/>
</dbReference>
<comment type="subcellular location">
    <subcellularLocation>
        <location evidence="1">Cytoplasm</location>
    </subcellularLocation>
</comment>
<dbReference type="InterPro" id="IPR007052">
    <property type="entry name" value="CS_dom"/>
</dbReference>
<dbReference type="InterPro" id="IPR037898">
    <property type="entry name" value="NudC_fam"/>
</dbReference>
<accession>A0A8S1ISY1</accession>
<dbReference type="SUPFAM" id="SSF49764">
    <property type="entry name" value="HSP20-like chaperones"/>
    <property type="match status" value="1"/>
</dbReference>
<feature type="domain" description="CS" evidence="3">
    <location>
        <begin position="1"/>
        <end position="64"/>
    </location>
</feature>
<dbReference type="InterPro" id="IPR008978">
    <property type="entry name" value="HSP20-like_chaperone"/>
</dbReference>
<name>A0A8S1ISY1_9CHLO</name>
<dbReference type="PANTHER" id="PTHR12356">
    <property type="entry name" value="NUCLEAR MOVEMENT PROTEIN NUDC"/>
    <property type="match status" value="1"/>
</dbReference>
<keyword evidence="2" id="KW-0963">Cytoplasm</keyword>
<comment type="caution">
    <text evidence="4">The sequence shown here is derived from an EMBL/GenBank/DDBJ whole genome shotgun (WGS) entry which is preliminary data.</text>
</comment>
<dbReference type="Proteomes" id="UP000708148">
    <property type="component" value="Unassembled WGS sequence"/>
</dbReference>
<dbReference type="GO" id="GO:0051082">
    <property type="term" value="F:unfolded protein binding"/>
    <property type="evidence" value="ECO:0007669"/>
    <property type="project" value="TreeGrafter"/>
</dbReference>
<evidence type="ECO:0000256" key="2">
    <source>
        <dbReference type="ARBA" id="ARBA00022490"/>
    </source>
</evidence>
<evidence type="ECO:0000313" key="4">
    <source>
        <dbReference type="EMBL" id="CAD7697348.1"/>
    </source>
</evidence>
<keyword evidence="5" id="KW-1185">Reference proteome</keyword>
<organism evidence="4 5">
    <name type="scientific">Ostreobium quekettii</name>
    <dbReference type="NCBI Taxonomy" id="121088"/>
    <lineage>
        <taxon>Eukaryota</taxon>
        <taxon>Viridiplantae</taxon>
        <taxon>Chlorophyta</taxon>
        <taxon>core chlorophytes</taxon>
        <taxon>Ulvophyceae</taxon>
        <taxon>TCBD clade</taxon>
        <taxon>Bryopsidales</taxon>
        <taxon>Ostreobineae</taxon>
        <taxon>Ostreobiaceae</taxon>
        <taxon>Ostreobium</taxon>
    </lineage>
</organism>
<protein>
    <recommendedName>
        <fullName evidence="3">CS domain-containing protein</fullName>
    </recommendedName>
</protein>
<dbReference type="PANTHER" id="PTHR12356:SF3">
    <property type="entry name" value="NUCLEAR MIGRATION PROTEIN NUDC"/>
    <property type="match status" value="1"/>
</dbReference>